<name>H1DHN0_9BACT</name>
<dbReference type="CDD" id="cd08977">
    <property type="entry name" value="SusD"/>
    <property type="match status" value="1"/>
</dbReference>
<dbReference type="InterPro" id="IPR011990">
    <property type="entry name" value="TPR-like_helical_dom_sf"/>
</dbReference>
<accession>H1DHN0</accession>
<feature type="domain" description="RagB/SusD" evidence="7">
    <location>
        <begin position="307"/>
        <end position="499"/>
    </location>
</feature>
<protein>
    <recommendedName>
        <fullName evidence="11">RagB/SusD domain-containing protein</fullName>
    </recommendedName>
</protein>
<dbReference type="Gene3D" id="1.25.40.390">
    <property type="match status" value="1"/>
</dbReference>
<comment type="subcellular location">
    <subcellularLocation>
        <location evidence="1">Cell outer membrane</location>
    </subcellularLocation>
</comment>
<comment type="caution">
    <text evidence="9">The sequence shown here is derived from an EMBL/GenBank/DDBJ whole genome shotgun (WGS) entry which is preliminary data.</text>
</comment>
<sequence length="505" mass="57789">MMKKIILFLIISCFSFIQMSCDDFLTQEPETSATNINFWKTEQDVESAVYGLHTVFRDAIGSYTQYYRDRGILLDYLSLAKWNKSQSNDLSGYTTSSPELSWANEYKIIAQANLIIDNIDRANLSQDRYNFYLGQALYLRAYTYFQIIRLWGDAPLVISSNDIGQKGRTPWKEIASFIINDLVKAVQLLPSVDQLRDSKGNIITNKQIPCKGIANATLAHAYAWLAGFGKEPMYYTKGIEAATAVINDPNYGLVVNPEEVCTKVMRGNSKESIFEITYSELLGEYKSYAGYIAGAIQRWPIQPNTTPATKRNYRINNTTVANLYSKNDLRRTAYFKDFEQMAEESSAITQDAAYVQIWRYPIIFNDGNKKGQMKTYDANEIIFRLADIILLRAEMKAATNDLSGAKSDLNIIRQRAGVDDYTPEEGDLRIAIQLERDKELIFQCLVRYFDNMRNHTYNKNLKGNFLTLSEQDVLNGALFLPLPKVAFNNNPAMKQTVYWQIQFRI</sequence>
<keyword evidence="4" id="KW-0472">Membrane</keyword>
<proteinExistence type="inferred from homology"/>
<evidence type="ECO:0000259" key="8">
    <source>
        <dbReference type="Pfam" id="PF14322"/>
    </source>
</evidence>
<evidence type="ECO:0000313" key="9">
    <source>
        <dbReference type="EMBL" id="EHP47159.1"/>
    </source>
</evidence>
<evidence type="ECO:0000256" key="6">
    <source>
        <dbReference type="SAM" id="SignalP"/>
    </source>
</evidence>
<evidence type="ECO:0000259" key="7">
    <source>
        <dbReference type="Pfam" id="PF07980"/>
    </source>
</evidence>
<feature type="chain" id="PRO_5003550158" description="RagB/SusD domain-containing protein" evidence="6">
    <location>
        <begin position="21"/>
        <end position="505"/>
    </location>
</feature>
<evidence type="ECO:0000313" key="10">
    <source>
        <dbReference type="Proteomes" id="UP000004892"/>
    </source>
</evidence>
<dbReference type="SUPFAM" id="SSF48452">
    <property type="entry name" value="TPR-like"/>
    <property type="match status" value="1"/>
</dbReference>
<dbReference type="InterPro" id="IPR012944">
    <property type="entry name" value="SusD_RagB_dom"/>
</dbReference>
<organism evidence="9 10">
    <name type="scientific">Odoribacter laneus YIT 12061</name>
    <dbReference type="NCBI Taxonomy" id="742817"/>
    <lineage>
        <taxon>Bacteria</taxon>
        <taxon>Pseudomonadati</taxon>
        <taxon>Bacteroidota</taxon>
        <taxon>Bacteroidia</taxon>
        <taxon>Bacteroidales</taxon>
        <taxon>Odoribacteraceae</taxon>
        <taxon>Odoribacter</taxon>
    </lineage>
</organism>
<keyword evidence="10" id="KW-1185">Reference proteome</keyword>
<dbReference type="PATRIC" id="fig|742817.3.peg.1883"/>
<keyword evidence="3 6" id="KW-0732">Signal</keyword>
<gene>
    <name evidence="9" type="ORF">HMPREF9449_01766</name>
</gene>
<dbReference type="AlphaFoldDB" id="H1DHN0"/>
<dbReference type="Proteomes" id="UP000004892">
    <property type="component" value="Unassembled WGS sequence"/>
</dbReference>
<reference evidence="9 10" key="1">
    <citation type="submission" date="2012-01" db="EMBL/GenBank/DDBJ databases">
        <title>The Genome Sequence of Odoribacter laneus YIT 12061.</title>
        <authorList>
            <consortium name="The Broad Institute Genome Sequencing Platform"/>
            <person name="Earl A."/>
            <person name="Ward D."/>
            <person name="Feldgarden M."/>
            <person name="Gevers D."/>
            <person name="Morotomi M."/>
            <person name="Young S.K."/>
            <person name="Zeng Q."/>
            <person name="Gargeya S."/>
            <person name="Fitzgerald M."/>
            <person name="Haas B."/>
            <person name="Abouelleil A."/>
            <person name="Alvarado L."/>
            <person name="Arachchi H.M."/>
            <person name="Berlin A."/>
            <person name="Chapman S.B."/>
            <person name="Gearin G."/>
            <person name="Goldberg J."/>
            <person name="Griggs A."/>
            <person name="Gujja S."/>
            <person name="Hansen M."/>
            <person name="Heiman D."/>
            <person name="Howarth C."/>
            <person name="Larimer J."/>
            <person name="Lui A."/>
            <person name="MacDonald P.J.P."/>
            <person name="McCowen C."/>
            <person name="Montmayeur A."/>
            <person name="Murphy C."/>
            <person name="Neiman D."/>
            <person name="Pearson M."/>
            <person name="Priest M."/>
            <person name="Roberts A."/>
            <person name="Saif S."/>
            <person name="Shea T."/>
            <person name="Sisk P."/>
            <person name="Stolte C."/>
            <person name="Sykes S."/>
            <person name="Wortman J."/>
            <person name="Nusbaum C."/>
            <person name="Birren B."/>
        </authorList>
    </citation>
    <scope>NUCLEOTIDE SEQUENCE [LARGE SCALE GENOMIC DNA]</scope>
    <source>
        <strain evidence="9 10">YIT 12061</strain>
    </source>
</reference>
<dbReference type="Pfam" id="PF07980">
    <property type="entry name" value="SusD_RagB"/>
    <property type="match status" value="1"/>
</dbReference>
<dbReference type="GO" id="GO:0009279">
    <property type="term" value="C:cell outer membrane"/>
    <property type="evidence" value="ECO:0007669"/>
    <property type="project" value="UniProtKB-SubCell"/>
</dbReference>
<dbReference type="STRING" id="742817.HMPREF9449_01766"/>
<evidence type="ECO:0000256" key="2">
    <source>
        <dbReference type="ARBA" id="ARBA00006275"/>
    </source>
</evidence>
<dbReference type="HOGENOM" id="CLU_015553_1_3_10"/>
<dbReference type="Pfam" id="PF14322">
    <property type="entry name" value="SusD-like_3"/>
    <property type="match status" value="1"/>
</dbReference>
<evidence type="ECO:0000256" key="1">
    <source>
        <dbReference type="ARBA" id="ARBA00004442"/>
    </source>
</evidence>
<evidence type="ECO:0000256" key="3">
    <source>
        <dbReference type="ARBA" id="ARBA00022729"/>
    </source>
</evidence>
<dbReference type="eggNOG" id="COG3193">
    <property type="taxonomic scope" value="Bacteria"/>
</dbReference>
<dbReference type="EMBL" id="ADMC01000023">
    <property type="protein sequence ID" value="EHP47159.1"/>
    <property type="molecule type" value="Genomic_DNA"/>
</dbReference>
<feature type="signal peptide" evidence="6">
    <location>
        <begin position="1"/>
        <end position="20"/>
    </location>
</feature>
<feature type="domain" description="SusD-like N-terminal" evidence="8">
    <location>
        <begin position="24"/>
        <end position="192"/>
    </location>
</feature>
<evidence type="ECO:0000256" key="4">
    <source>
        <dbReference type="ARBA" id="ARBA00023136"/>
    </source>
</evidence>
<comment type="similarity">
    <text evidence="2">Belongs to the SusD family.</text>
</comment>
<evidence type="ECO:0000256" key="5">
    <source>
        <dbReference type="ARBA" id="ARBA00023237"/>
    </source>
</evidence>
<evidence type="ECO:0008006" key="11">
    <source>
        <dbReference type="Google" id="ProtNLM"/>
    </source>
</evidence>
<dbReference type="InterPro" id="IPR033985">
    <property type="entry name" value="SusD-like_N"/>
</dbReference>
<keyword evidence="5" id="KW-0998">Cell outer membrane</keyword>